<evidence type="ECO:0000259" key="6">
    <source>
        <dbReference type="Pfam" id="PF05170"/>
    </source>
</evidence>
<evidence type="ECO:0000313" key="8">
    <source>
        <dbReference type="Proteomes" id="UP000243525"/>
    </source>
</evidence>
<dbReference type="OrthoDB" id="1109098at2"/>
<dbReference type="GO" id="GO:0097347">
    <property type="term" value="C:TAM protein secretion complex"/>
    <property type="evidence" value="ECO:0007669"/>
    <property type="project" value="TreeGrafter"/>
</dbReference>
<accession>A0A2T5C5H5</accession>
<organism evidence="7 8">
    <name type="scientific">Mangrovibacterium marinum</name>
    <dbReference type="NCBI Taxonomy" id="1639118"/>
    <lineage>
        <taxon>Bacteria</taxon>
        <taxon>Pseudomonadati</taxon>
        <taxon>Bacteroidota</taxon>
        <taxon>Bacteroidia</taxon>
        <taxon>Marinilabiliales</taxon>
        <taxon>Prolixibacteraceae</taxon>
        <taxon>Mangrovibacterium</taxon>
    </lineage>
</organism>
<dbReference type="GO" id="GO:0009306">
    <property type="term" value="P:protein secretion"/>
    <property type="evidence" value="ECO:0007669"/>
    <property type="project" value="InterPro"/>
</dbReference>
<name>A0A2T5C5H5_9BACT</name>
<keyword evidence="4" id="KW-0472">Membrane</keyword>
<evidence type="ECO:0000256" key="2">
    <source>
        <dbReference type="ARBA" id="ARBA00022692"/>
    </source>
</evidence>
<dbReference type="Pfam" id="PF04357">
    <property type="entry name" value="TamB"/>
    <property type="match status" value="1"/>
</dbReference>
<sequence>MMKRFFNIAIRILTWALGSLLALLCLAALLLQTRPVKQQIARIAEQQASQLLHAELKIEELEGDFFTHIRLKQISLCLQNDTMVTIGQVELKYQLWSLLNKQVTITKLDISKPKIKLVQQNDSTWNFSNLLKEPDSPATSTPASQPFNWLIDLQQFELHSGFIETTATDSLLPRKIDGINVQLHAKYSANEQSLALDSFRLDCTAPNFSLEQFTFKIRQVDGIVTLSELLLQTKHNRLNAQAHYAANTQSALDLHTAPLTIDEFQFALPQLEIKLHPKVDWRTTIENDRLNTTISLTAETQKVTLTVQAFPVMAWIAKPDSIHLQYQLSSSFENVAIEAWSGITELQGLLNGTIQLKGEGTDPKTLTAQANAEIYNSSVAGYEIGQLSSQHDYRSGNLHTTLNVKTNFATLTAIAQIDHLLNEPAYQAALQASVFSLRPFLENDSLETSLHFDLLASGSGFDPQKLTSTVQLQIAPSMLVGIPIDTASTSISVNEGLITLDTLMLRNQSAELTAKGIYRPEEQSELNLHSHLHSFDAFRAYLADSLHLTTNTNIQAQLRGRPDSLLIKARATMQNSKYADFNIEKAELEAAGYYSSKQFEMETALNAMNLSGGDFAIDSITAKSTIHNDSLVLQTAVYNDFVNTILNARLNWKEQLKVDLDQWFLSVYKQNWQLRQPARLVIDSTSYQIHHFELLSENDEAITLAGIFNQQGALDMQLRVAGLKLAPALRPLELGTDIKGLAALNIALGGTAQQPILDSHLQIDSLAIANYNFKQAEATLGYKAGSLNVGSTLTLKDQGEFTAQGAAPVLIDLSAFKTLIPADSLIDAKAEIRDLPLALLQPFIHASQVGGLINGRFTVGGSLNAPQPSGSLQLDNGRLSFAQYGIDYQAIELKTSINNSTISIDTLGITTSDGTMTGGGKIVWDLGQLKESGLNLKFDQFNPINHKQINMQLSGDTRVWGAKDSVYFDGDLLIPQSEIYLPALMNLWGHAYTPEIPKAILVEELEKLSTHADSAAQSLPPIALADSLPNDSFSNITGRIKLKIPKNSWIKDPNLRVELSGDLEILKNPRYVEIFGAIQLVRGQYELFGRTFVVSEGSITFEGGETINPRLNLTASYSLKHQDRESQTLAVTVGGTTLEPTIQFTLDDQSITEGDALSYIVFGRGLNELSSSEQDDVSGMTGESMATSAAASLLASQLTKLLGNMINVDYIQLKARDNNDDASLEVGKYLTPDIFVSYAQQFRNSSNETLTGYEVKLEYEIFRFLFLQLNNSSTDSGFDVIFKIQSR</sequence>
<comment type="subcellular location">
    <subcellularLocation>
        <location evidence="1">Membrane</location>
        <topology evidence="1">Single-pass membrane protein</topology>
    </subcellularLocation>
</comment>
<feature type="domain" description="Translocation and assembly module TamB C-terminal" evidence="5">
    <location>
        <begin position="911"/>
        <end position="1284"/>
    </location>
</feature>
<evidence type="ECO:0000313" key="7">
    <source>
        <dbReference type="EMBL" id="PTN10141.1"/>
    </source>
</evidence>
<evidence type="ECO:0000259" key="5">
    <source>
        <dbReference type="Pfam" id="PF04357"/>
    </source>
</evidence>
<dbReference type="InterPro" id="IPR007844">
    <property type="entry name" value="AsmA"/>
</dbReference>
<dbReference type="Pfam" id="PF05170">
    <property type="entry name" value="AsmA"/>
    <property type="match status" value="1"/>
</dbReference>
<dbReference type="Proteomes" id="UP000243525">
    <property type="component" value="Unassembled WGS sequence"/>
</dbReference>
<reference evidence="7 8" key="1">
    <citation type="submission" date="2018-04" db="EMBL/GenBank/DDBJ databases">
        <title>Genomic Encyclopedia of Archaeal and Bacterial Type Strains, Phase II (KMG-II): from individual species to whole genera.</title>
        <authorList>
            <person name="Goeker M."/>
        </authorList>
    </citation>
    <scope>NUCLEOTIDE SEQUENCE [LARGE SCALE GENOMIC DNA]</scope>
    <source>
        <strain evidence="7 8">DSM 28823</strain>
    </source>
</reference>
<dbReference type="PANTHER" id="PTHR36985:SF1">
    <property type="entry name" value="TRANSLOCATION AND ASSEMBLY MODULE SUBUNIT TAMB"/>
    <property type="match status" value="1"/>
</dbReference>
<keyword evidence="8" id="KW-1185">Reference proteome</keyword>
<comment type="caution">
    <text evidence="7">The sequence shown here is derived from an EMBL/GenBank/DDBJ whole genome shotgun (WGS) entry which is preliminary data.</text>
</comment>
<keyword evidence="2" id="KW-0812">Transmembrane</keyword>
<gene>
    <name evidence="7" type="ORF">C8N47_102126</name>
</gene>
<feature type="domain" description="AsmA" evidence="6">
    <location>
        <begin position="10"/>
        <end position="165"/>
    </location>
</feature>
<keyword evidence="3" id="KW-1133">Transmembrane helix</keyword>
<evidence type="ECO:0000256" key="1">
    <source>
        <dbReference type="ARBA" id="ARBA00004167"/>
    </source>
</evidence>
<protein>
    <submittedName>
        <fullName evidence="7">Translocation and assembly module TamB</fullName>
    </submittedName>
</protein>
<evidence type="ECO:0000256" key="3">
    <source>
        <dbReference type="ARBA" id="ARBA00022989"/>
    </source>
</evidence>
<dbReference type="GO" id="GO:0005886">
    <property type="term" value="C:plasma membrane"/>
    <property type="evidence" value="ECO:0007669"/>
    <property type="project" value="InterPro"/>
</dbReference>
<dbReference type="PANTHER" id="PTHR36985">
    <property type="entry name" value="TRANSLOCATION AND ASSEMBLY MODULE SUBUNIT TAMB"/>
    <property type="match status" value="1"/>
</dbReference>
<evidence type="ECO:0000256" key="4">
    <source>
        <dbReference type="ARBA" id="ARBA00023136"/>
    </source>
</evidence>
<dbReference type="EMBL" id="QAAD01000002">
    <property type="protein sequence ID" value="PTN10141.1"/>
    <property type="molecule type" value="Genomic_DNA"/>
</dbReference>
<dbReference type="RefSeq" id="WP_107820922.1">
    <property type="nucleotide sequence ID" value="NZ_OY782574.1"/>
</dbReference>
<proteinExistence type="predicted"/>
<dbReference type="InterPro" id="IPR007452">
    <property type="entry name" value="TamB_C"/>
</dbReference>